<comment type="caution">
    <text evidence="1">The sequence shown here is derived from an EMBL/GenBank/DDBJ whole genome shotgun (WGS) entry which is preliminary data.</text>
</comment>
<proteinExistence type="predicted"/>
<sequence>MELMTKLTEYPSQAKQEALIEAQRSKEEFRVLRKAHS</sequence>
<dbReference type="Proteomes" id="UP000030392">
    <property type="component" value="Unassembled WGS sequence"/>
</dbReference>
<organism evidence="1 2">
    <name type="scientific">Prochlorococcus marinus str. PAC1</name>
    <dbReference type="NCBI Taxonomy" id="59924"/>
    <lineage>
        <taxon>Bacteria</taxon>
        <taxon>Bacillati</taxon>
        <taxon>Cyanobacteriota</taxon>
        <taxon>Cyanophyceae</taxon>
        <taxon>Synechococcales</taxon>
        <taxon>Prochlorococcaceae</taxon>
        <taxon>Prochlorococcus</taxon>
    </lineage>
</organism>
<evidence type="ECO:0000313" key="2">
    <source>
        <dbReference type="Proteomes" id="UP000030392"/>
    </source>
</evidence>
<name>A0A0A2C853_PROMR</name>
<gene>
    <name evidence="1" type="ORF">EV03_0020</name>
</gene>
<dbReference type="EMBL" id="JNAX01000001">
    <property type="protein sequence ID" value="KGG22503.1"/>
    <property type="molecule type" value="Genomic_DNA"/>
</dbReference>
<accession>A0A0A2C853</accession>
<evidence type="ECO:0000313" key="1">
    <source>
        <dbReference type="EMBL" id="KGG22503.1"/>
    </source>
</evidence>
<reference evidence="2" key="1">
    <citation type="journal article" date="2014" name="Sci. Data">
        <title>Genomes of diverse isolates of the marine cyanobacterium Prochlorococcus.</title>
        <authorList>
            <person name="Biller S."/>
            <person name="Berube P."/>
            <person name="Thompson J."/>
            <person name="Kelly L."/>
            <person name="Roggensack S."/>
            <person name="Awad L."/>
            <person name="Roache-Johnson K."/>
            <person name="Ding H."/>
            <person name="Giovannoni S.J."/>
            <person name="Moore L.R."/>
            <person name="Chisholm S.W."/>
        </authorList>
    </citation>
    <scope>NUCLEOTIDE SEQUENCE [LARGE SCALE GENOMIC DNA]</scope>
    <source>
        <strain evidence="2">PAC1</strain>
    </source>
</reference>
<dbReference type="AlphaFoldDB" id="A0A0A2C853"/>
<protein>
    <submittedName>
        <fullName evidence="1">Uncharacterized protein</fullName>
    </submittedName>
</protein>